<dbReference type="GO" id="GO:0007113">
    <property type="term" value="P:endomitotic cell cycle"/>
    <property type="evidence" value="ECO:0007669"/>
    <property type="project" value="Ensembl"/>
</dbReference>
<evidence type="ECO:0000256" key="1">
    <source>
        <dbReference type="RuleBase" id="RU368009"/>
    </source>
</evidence>
<dbReference type="FunCoup" id="A0A286XV72">
    <property type="interactions" value="4225"/>
</dbReference>
<accession>A0A286XV72</accession>
<dbReference type="STRING" id="10141.ENSCPOP00000029198"/>
<dbReference type="Gene3D" id="3.10.290.20">
    <property type="entry name" value="Ubiquitin-like 2 activating enzyme e1b. Chain: B, domain 3"/>
    <property type="match status" value="1"/>
</dbReference>
<evidence type="ECO:0000313" key="4">
    <source>
        <dbReference type="Proteomes" id="UP000005447"/>
    </source>
</evidence>
<dbReference type="GO" id="GO:0051726">
    <property type="term" value="P:regulation of cell cycle"/>
    <property type="evidence" value="ECO:0007669"/>
    <property type="project" value="Ensembl"/>
</dbReference>
<dbReference type="EC" id="6.2.1.64" evidence="1"/>
<dbReference type="PANTHER" id="PTHR10953">
    <property type="entry name" value="UBIQUITIN-ACTIVATING ENZYME E1"/>
    <property type="match status" value="1"/>
</dbReference>
<dbReference type="GO" id="GO:0019781">
    <property type="term" value="F:NEDD8 activating enzyme activity"/>
    <property type="evidence" value="ECO:0007669"/>
    <property type="project" value="UniProtKB-UniRule"/>
</dbReference>
<dbReference type="GO" id="GO:0046982">
    <property type="term" value="F:protein heterodimerization activity"/>
    <property type="evidence" value="ECO:0007669"/>
    <property type="project" value="Ensembl"/>
</dbReference>
<reference evidence="3" key="3">
    <citation type="submission" date="2025-09" db="UniProtKB">
        <authorList>
            <consortium name="Ensembl"/>
        </authorList>
    </citation>
    <scope>IDENTIFICATION</scope>
    <source>
        <strain evidence="3">2N</strain>
    </source>
</reference>
<dbReference type="GO" id="GO:0032991">
    <property type="term" value="C:protein-containing complex"/>
    <property type="evidence" value="ECO:0007669"/>
    <property type="project" value="Ensembl"/>
</dbReference>
<dbReference type="OMA" id="PYLENYM"/>
<dbReference type="InParanoid" id="A0A286XV72"/>
<dbReference type="SUPFAM" id="SSF69572">
    <property type="entry name" value="Activating enzymes of the ubiquitin-like proteins"/>
    <property type="match status" value="1"/>
</dbReference>
<comment type="pathway">
    <text evidence="1">Protein modification; protein neddylation.</text>
</comment>
<dbReference type="PANTHER" id="PTHR10953:SF6">
    <property type="entry name" value="NEDD8-ACTIVATING ENZYME E1 CATALYTIC SUBUNIT"/>
    <property type="match status" value="1"/>
</dbReference>
<protein>
    <recommendedName>
        <fullName evidence="1">NEDD8-activating enzyme E1 catalytic subunit</fullName>
        <ecNumber evidence="1">6.2.1.64</ecNumber>
    </recommendedName>
</protein>
<dbReference type="SMART" id="SM01181">
    <property type="entry name" value="E2_bind"/>
    <property type="match status" value="1"/>
</dbReference>
<dbReference type="InterPro" id="IPR045886">
    <property type="entry name" value="ThiF/MoeB/HesA"/>
</dbReference>
<dbReference type="GO" id="GO:0005634">
    <property type="term" value="C:nucleus"/>
    <property type="evidence" value="ECO:0007669"/>
    <property type="project" value="Ensembl"/>
</dbReference>
<feature type="domain" description="E2 binding" evidence="2">
    <location>
        <begin position="291"/>
        <end position="379"/>
    </location>
</feature>
<keyword evidence="4" id="KW-1185">Reference proteome</keyword>
<dbReference type="EMBL" id="AAKN02022013">
    <property type="status" value="NOT_ANNOTATED_CDS"/>
    <property type="molecule type" value="Genomic_DNA"/>
</dbReference>
<proteinExistence type="inferred from homology"/>
<sequence length="380" mass="43198">TALNRWVHIFDLYENSVFYMPCKTVFRNFYLIGLFLFPQALSGFRQIHVIDMDTIDVSNLNRQFLFRPKDVGRPKAEVAAEFLNDRIPNCNVVPHFNKIQDFNDTFYRQFHIIVCGLDSIIARRWINGMLISLLNYEDGVLDPSSIVPMIDGGTEGFKGNARVILPGMTACIECTLELYPPQVIRKVPYFIKLWVRIRVELLHLVTFKVFNRSKHIKITVWVVKRIIPAVASTNAVIAAVCATEVFKIATSAYIPLNNYLVFNDVDGLYTYTFEAERKENCPACSQLPQNIQFSPSAKLQEVLDYLTNSASLQMKSPAITATLEGKNRTLYLQSVTSIEERTRPNLSKTLKELGLVDGQELAVADVTTPQTVLFKLHFTS</sequence>
<dbReference type="InterPro" id="IPR000594">
    <property type="entry name" value="ThiF_NAD_FAD-bd"/>
</dbReference>
<organism evidence="3 4">
    <name type="scientific">Cavia porcellus</name>
    <name type="common">Guinea pig</name>
    <dbReference type="NCBI Taxonomy" id="10141"/>
    <lineage>
        <taxon>Eukaryota</taxon>
        <taxon>Metazoa</taxon>
        <taxon>Chordata</taxon>
        <taxon>Craniata</taxon>
        <taxon>Vertebrata</taxon>
        <taxon>Euteleostomi</taxon>
        <taxon>Mammalia</taxon>
        <taxon>Eutheria</taxon>
        <taxon>Euarchontoglires</taxon>
        <taxon>Glires</taxon>
        <taxon>Rodentia</taxon>
        <taxon>Hystricomorpha</taxon>
        <taxon>Caviidae</taxon>
        <taxon>Cavia</taxon>
    </lineage>
</organism>
<dbReference type="GeneTree" id="ENSGT00550000074831"/>
<gene>
    <name evidence="3" type="primary">UBA3</name>
</gene>
<dbReference type="VEuPathDB" id="HostDB:ENSCPOG00000030763"/>
<dbReference type="GO" id="GO:0005524">
    <property type="term" value="F:ATP binding"/>
    <property type="evidence" value="ECO:0007669"/>
    <property type="project" value="UniProtKB-UniRule"/>
</dbReference>
<evidence type="ECO:0000313" key="3">
    <source>
        <dbReference type="Ensembl" id="ENSCPOP00000029198.1"/>
    </source>
</evidence>
<dbReference type="EMBL" id="AAKN02022014">
    <property type="status" value="NOT_ANNOTATED_CDS"/>
    <property type="molecule type" value="Genomic_DNA"/>
</dbReference>
<dbReference type="AlphaFoldDB" id="A0A286XV72"/>
<dbReference type="GO" id="GO:0042802">
    <property type="term" value="F:identical protein binding"/>
    <property type="evidence" value="ECO:0007669"/>
    <property type="project" value="Ensembl"/>
</dbReference>
<keyword evidence="1" id="KW-0833">Ubl conjugation pathway</keyword>
<keyword evidence="1" id="KW-0547">Nucleotide-binding</keyword>
<name>A0A286XV72_CAVPO</name>
<dbReference type="InterPro" id="IPR014929">
    <property type="entry name" value="E2-binding"/>
</dbReference>
<dbReference type="GO" id="GO:0045116">
    <property type="term" value="P:protein neddylation"/>
    <property type="evidence" value="ECO:0007669"/>
    <property type="project" value="UniProtKB-UniRule"/>
</dbReference>
<dbReference type="Ensembl" id="ENSCPOT00000031021.1">
    <property type="protein sequence ID" value="ENSCPOP00000029198.1"/>
    <property type="gene ID" value="ENSCPOG00000030763.1"/>
</dbReference>
<reference evidence="4" key="1">
    <citation type="journal article" date="2011" name="Nature">
        <title>A high-resolution map of human evolutionary constraint using 29 mammals.</title>
        <authorList>
            <person name="Lindblad-Toh K."/>
            <person name="Garber M."/>
            <person name="Zuk O."/>
            <person name="Lin M.F."/>
            <person name="Parker B.J."/>
            <person name="Washietl S."/>
            <person name="Kheradpour P."/>
            <person name="Ernst J."/>
            <person name="Jordan G."/>
            <person name="Mauceli E."/>
            <person name="Ward L.D."/>
            <person name="Lowe C.B."/>
            <person name="Holloway A.K."/>
            <person name="Clamp M."/>
            <person name="Gnerre S."/>
            <person name="Alfoldi J."/>
            <person name="Beal K."/>
            <person name="Chang J."/>
            <person name="Clawson H."/>
            <person name="Cuff J."/>
            <person name="Di Palma F."/>
            <person name="Fitzgerald S."/>
            <person name="Flicek P."/>
            <person name="Guttman M."/>
            <person name="Hubisz M.J."/>
            <person name="Jaffe D.B."/>
            <person name="Jungreis I."/>
            <person name="Kent W.J."/>
            <person name="Kostka D."/>
            <person name="Lara M."/>
            <person name="Martins A.L."/>
            <person name="Massingham T."/>
            <person name="Moltke I."/>
            <person name="Raney B.J."/>
            <person name="Rasmussen M.D."/>
            <person name="Robinson J."/>
            <person name="Stark A."/>
            <person name="Vilella A.J."/>
            <person name="Wen J."/>
            <person name="Xie X."/>
            <person name="Zody M.C."/>
            <person name="Baldwin J."/>
            <person name="Bloom T."/>
            <person name="Chin C.W."/>
            <person name="Heiman D."/>
            <person name="Nicol R."/>
            <person name="Nusbaum C."/>
            <person name="Young S."/>
            <person name="Wilkinson J."/>
            <person name="Worley K.C."/>
            <person name="Kovar C.L."/>
            <person name="Muzny D.M."/>
            <person name="Gibbs R.A."/>
            <person name="Cree A."/>
            <person name="Dihn H.H."/>
            <person name="Fowler G."/>
            <person name="Jhangiani S."/>
            <person name="Joshi V."/>
            <person name="Lee S."/>
            <person name="Lewis L.R."/>
            <person name="Nazareth L.V."/>
            <person name="Okwuonu G."/>
            <person name="Santibanez J."/>
            <person name="Warren W.C."/>
            <person name="Mardis E.R."/>
            <person name="Weinstock G.M."/>
            <person name="Wilson R.K."/>
            <person name="Delehaunty K."/>
            <person name="Dooling D."/>
            <person name="Fronik C."/>
            <person name="Fulton L."/>
            <person name="Fulton B."/>
            <person name="Graves T."/>
            <person name="Minx P."/>
            <person name="Sodergren E."/>
            <person name="Birney E."/>
            <person name="Margulies E.H."/>
            <person name="Herrero J."/>
            <person name="Green E.D."/>
            <person name="Haussler D."/>
            <person name="Siepel A."/>
            <person name="Goldman N."/>
            <person name="Pollard K.S."/>
            <person name="Pedersen J.S."/>
            <person name="Lander E.S."/>
            <person name="Kellis M."/>
        </authorList>
    </citation>
    <scope>NUCLEOTIDE SEQUENCE [LARGE SCALE GENOMIC DNA]</scope>
    <source>
        <strain evidence="4">2N</strain>
    </source>
</reference>
<reference evidence="3" key="2">
    <citation type="submission" date="2025-08" db="UniProtKB">
        <authorList>
            <consortium name="Ensembl"/>
        </authorList>
    </citation>
    <scope>IDENTIFICATION</scope>
    <source>
        <strain evidence="3">2N</strain>
    </source>
</reference>
<dbReference type="Gene3D" id="3.40.50.720">
    <property type="entry name" value="NAD(P)-binding Rossmann-like Domain"/>
    <property type="match status" value="1"/>
</dbReference>
<comment type="similarity">
    <text evidence="1">Belongs to the ubiquitin-activating E1 family. UBA3 subfamily.</text>
</comment>
<dbReference type="UniPathway" id="UPA00885"/>
<keyword evidence="1" id="KW-0067">ATP-binding</keyword>
<dbReference type="Pfam" id="PF08825">
    <property type="entry name" value="E2_bind"/>
    <property type="match status" value="1"/>
</dbReference>
<dbReference type="Proteomes" id="UP000005447">
    <property type="component" value="Unassembled WGS sequence"/>
</dbReference>
<dbReference type="FunFam" id="3.10.290.20:FF:000001">
    <property type="entry name" value="NEDD8-activating enzyme E1 catalytic subunit, variant"/>
    <property type="match status" value="1"/>
</dbReference>
<comment type="function">
    <text evidence="1">Catalytic subunit of the dimeric E1 enzyme, which activates NEDD8.</text>
</comment>
<comment type="catalytic activity">
    <reaction evidence="1">
        <text>ATP + [NEDD8 protein] + [E1 NEDD8-activating enzyme]-L-cysteine = AMP + diphosphate + [E1 NEDD8-activating enzyme]-S-[NEDD8 protein]-yl-L-cysteine.</text>
        <dbReference type="EC" id="6.2.1.64"/>
    </reaction>
</comment>
<dbReference type="GO" id="GO:0005737">
    <property type="term" value="C:cytoplasm"/>
    <property type="evidence" value="ECO:0007669"/>
    <property type="project" value="TreeGrafter"/>
</dbReference>
<dbReference type="InterPro" id="IPR035985">
    <property type="entry name" value="Ubiquitin-activating_enz"/>
</dbReference>
<dbReference type="Bgee" id="ENSCPOG00000030763">
    <property type="expression patterns" value="Expressed in heart left ventricle and 12 other cell types or tissues"/>
</dbReference>
<dbReference type="Pfam" id="PF00899">
    <property type="entry name" value="ThiF"/>
    <property type="match status" value="1"/>
</dbReference>
<evidence type="ECO:0000259" key="2">
    <source>
        <dbReference type="SMART" id="SM01181"/>
    </source>
</evidence>
<keyword evidence="1" id="KW-0436">Ligase</keyword>